<reference evidence="3" key="1">
    <citation type="journal article" date="2019" name="Int. J. Syst. Evol. Microbiol.">
        <title>The Global Catalogue of Microorganisms (GCM) 10K type strain sequencing project: providing services to taxonomists for standard genome sequencing and annotation.</title>
        <authorList>
            <consortium name="The Broad Institute Genomics Platform"/>
            <consortium name="The Broad Institute Genome Sequencing Center for Infectious Disease"/>
            <person name="Wu L."/>
            <person name="Ma J."/>
        </authorList>
    </citation>
    <scope>NUCLEOTIDE SEQUENCE [LARGE SCALE GENOMIC DNA]</scope>
    <source>
        <strain evidence="3">CGMCC 1.12479</strain>
    </source>
</reference>
<dbReference type="RefSeq" id="WP_188441485.1">
    <property type="nucleotide sequence ID" value="NZ_BMFD01000004.1"/>
</dbReference>
<sequence length="84" mass="9861">MTKIELITKEDLEMLRHQILEDLKVFFIPKKKVVKEWMKSGEVRKMLNVSASSLQNMRINGLLKPKKIGGTYYYRTAEVQALFD</sequence>
<accession>A0ABQ1MD64</accession>
<dbReference type="EMBL" id="BMFD01000004">
    <property type="protein sequence ID" value="GGC37757.1"/>
    <property type="molecule type" value="Genomic_DNA"/>
</dbReference>
<gene>
    <name evidence="2" type="ORF">GCM10010993_15780</name>
</gene>
<comment type="caution">
    <text evidence="2">The sequence shown here is derived from an EMBL/GenBank/DDBJ whole genome shotgun (WGS) entry which is preliminary data.</text>
</comment>
<organism evidence="2 3">
    <name type="scientific">Belliella aquatica</name>
    <dbReference type="NCBI Taxonomy" id="1323734"/>
    <lineage>
        <taxon>Bacteria</taxon>
        <taxon>Pseudomonadati</taxon>
        <taxon>Bacteroidota</taxon>
        <taxon>Cytophagia</taxon>
        <taxon>Cytophagales</taxon>
        <taxon>Cyclobacteriaceae</taxon>
        <taxon>Belliella</taxon>
    </lineage>
</organism>
<dbReference type="PANTHER" id="PTHR34585:SF22">
    <property type="entry name" value="HELIX-TURN-HELIX DOMAIN-CONTAINING PROTEIN"/>
    <property type="match status" value="1"/>
</dbReference>
<dbReference type="SUPFAM" id="SSF46955">
    <property type="entry name" value="Putative DNA-binding domain"/>
    <property type="match status" value="1"/>
</dbReference>
<feature type="domain" description="Helix-turn-helix" evidence="1">
    <location>
        <begin position="37"/>
        <end position="82"/>
    </location>
</feature>
<evidence type="ECO:0000313" key="2">
    <source>
        <dbReference type="EMBL" id="GGC37757.1"/>
    </source>
</evidence>
<dbReference type="Pfam" id="PF12728">
    <property type="entry name" value="HTH_17"/>
    <property type="match status" value="1"/>
</dbReference>
<dbReference type="InterPro" id="IPR041657">
    <property type="entry name" value="HTH_17"/>
</dbReference>
<evidence type="ECO:0000313" key="3">
    <source>
        <dbReference type="Proteomes" id="UP000635885"/>
    </source>
</evidence>
<proteinExistence type="predicted"/>
<dbReference type="InterPro" id="IPR009061">
    <property type="entry name" value="DNA-bd_dom_put_sf"/>
</dbReference>
<keyword evidence="3" id="KW-1185">Reference proteome</keyword>
<protein>
    <submittedName>
        <fullName evidence="2">Transcriptional regulator</fullName>
    </submittedName>
</protein>
<dbReference type="PANTHER" id="PTHR34585">
    <property type="match status" value="1"/>
</dbReference>
<name>A0ABQ1MD64_9BACT</name>
<dbReference type="Proteomes" id="UP000635885">
    <property type="component" value="Unassembled WGS sequence"/>
</dbReference>
<evidence type="ECO:0000259" key="1">
    <source>
        <dbReference type="Pfam" id="PF12728"/>
    </source>
</evidence>